<gene>
    <name evidence="1" type="ORF">OWV82_004035</name>
</gene>
<protein>
    <submittedName>
        <fullName evidence="1">F-box protein</fullName>
    </submittedName>
</protein>
<proteinExistence type="predicted"/>
<keyword evidence="2" id="KW-1185">Reference proteome</keyword>
<evidence type="ECO:0000313" key="2">
    <source>
        <dbReference type="Proteomes" id="UP001164539"/>
    </source>
</evidence>
<dbReference type="EMBL" id="CM051395">
    <property type="protein sequence ID" value="KAJ4725121.1"/>
    <property type="molecule type" value="Genomic_DNA"/>
</dbReference>
<comment type="caution">
    <text evidence="1">The sequence shown here is derived from an EMBL/GenBank/DDBJ whole genome shotgun (WGS) entry which is preliminary data.</text>
</comment>
<organism evidence="1 2">
    <name type="scientific">Melia azedarach</name>
    <name type="common">Chinaberry tree</name>
    <dbReference type="NCBI Taxonomy" id="155640"/>
    <lineage>
        <taxon>Eukaryota</taxon>
        <taxon>Viridiplantae</taxon>
        <taxon>Streptophyta</taxon>
        <taxon>Embryophyta</taxon>
        <taxon>Tracheophyta</taxon>
        <taxon>Spermatophyta</taxon>
        <taxon>Magnoliopsida</taxon>
        <taxon>eudicotyledons</taxon>
        <taxon>Gunneridae</taxon>
        <taxon>Pentapetalae</taxon>
        <taxon>rosids</taxon>
        <taxon>malvids</taxon>
        <taxon>Sapindales</taxon>
        <taxon>Meliaceae</taxon>
        <taxon>Melia</taxon>
    </lineage>
</organism>
<reference evidence="1 2" key="1">
    <citation type="journal article" date="2023" name="Science">
        <title>Complex scaffold remodeling in plant triterpene biosynthesis.</title>
        <authorList>
            <person name="De La Pena R."/>
            <person name="Hodgson H."/>
            <person name="Liu J.C."/>
            <person name="Stephenson M.J."/>
            <person name="Martin A.C."/>
            <person name="Owen C."/>
            <person name="Harkess A."/>
            <person name="Leebens-Mack J."/>
            <person name="Jimenez L.E."/>
            <person name="Osbourn A."/>
            <person name="Sattely E.S."/>
        </authorList>
    </citation>
    <scope>NUCLEOTIDE SEQUENCE [LARGE SCALE GENOMIC DNA]</scope>
    <source>
        <strain evidence="2">cv. JPN11</strain>
        <tissue evidence="1">Leaf</tissue>
    </source>
</reference>
<dbReference type="Proteomes" id="UP001164539">
    <property type="component" value="Chromosome 2"/>
</dbReference>
<name>A0ACC1YMU9_MELAZ</name>
<accession>A0ACC1YMU9</accession>
<sequence length="160" mass="17629">MREIAAVLKMRDTAEYVRLSKLVLKFNKMLAICGPLFSGVAAIATAFVGSNFCGSLAAIFGVTFGAMATVVNTLEYGGQVVMVFEMYRCSVGSFRLMEETVQSTLKERDVDKRSNGEIFEAKVALELVSLSELKNLAEASHLLSPRREIKEEFASKLFLI</sequence>
<evidence type="ECO:0000313" key="1">
    <source>
        <dbReference type="EMBL" id="KAJ4725121.1"/>
    </source>
</evidence>